<keyword evidence="7" id="KW-0378">Hydrolase</keyword>
<name>A0A383C7W3_9ZZZZ</name>
<evidence type="ECO:0000256" key="2">
    <source>
        <dbReference type="ARBA" id="ARBA00022490"/>
    </source>
</evidence>
<dbReference type="Pfam" id="PF02075">
    <property type="entry name" value="RuvC"/>
    <property type="match status" value="1"/>
</dbReference>
<organism evidence="12">
    <name type="scientific">marine metagenome</name>
    <dbReference type="NCBI Taxonomy" id="408172"/>
    <lineage>
        <taxon>unclassified sequences</taxon>
        <taxon>metagenomes</taxon>
        <taxon>ecological metagenomes</taxon>
    </lineage>
</organism>
<proteinExistence type="inferred from homology"/>
<evidence type="ECO:0000256" key="6">
    <source>
        <dbReference type="ARBA" id="ARBA00022763"/>
    </source>
</evidence>
<evidence type="ECO:0000256" key="11">
    <source>
        <dbReference type="ARBA" id="ARBA00023204"/>
    </source>
</evidence>
<dbReference type="Gene3D" id="3.30.420.10">
    <property type="entry name" value="Ribonuclease H-like superfamily/Ribonuclease H"/>
    <property type="match status" value="1"/>
</dbReference>
<dbReference type="GO" id="GO:0003677">
    <property type="term" value="F:DNA binding"/>
    <property type="evidence" value="ECO:0007669"/>
    <property type="project" value="UniProtKB-KW"/>
</dbReference>
<dbReference type="NCBIfam" id="TIGR00228">
    <property type="entry name" value="ruvC"/>
    <property type="match status" value="1"/>
</dbReference>
<dbReference type="FunFam" id="3.30.420.10:FF:000002">
    <property type="entry name" value="Crossover junction endodeoxyribonuclease RuvC"/>
    <property type="match status" value="1"/>
</dbReference>
<dbReference type="AlphaFoldDB" id="A0A383C7W3"/>
<keyword evidence="3" id="KW-0540">Nuclease</keyword>
<dbReference type="GO" id="GO:0008821">
    <property type="term" value="F:crossover junction DNA endonuclease activity"/>
    <property type="evidence" value="ECO:0007669"/>
    <property type="project" value="InterPro"/>
</dbReference>
<dbReference type="GO" id="GO:0006281">
    <property type="term" value="P:DNA repair"/>
    <property type="evidence" value="ECO:0007669"/>
    <property type="project" value="UniProtKB-KW"/>
</dbReference>
<keyword evidence="9" id="KW-0238">DNA-binding</keyword>
<gene>
    <name evidence="12" type="ORF">METZ01_LOCUS481340</name>
</gene>
<dbReference type="GO" id="GO:0046872">
    <property type="term" value="F:metal ion binding"/>
    <property type="evidence" value="ECO:0007669"/>
    <property type="project" value="UniProtKB-KW"/>
</dbReference>
<evidence type="ECO:0000256" key="5">
    <source>
        <dbReference type="ARBA" id="ARBA00022759"/>
    </source>
</evidence>
<evidence type="ECO:0000256" key="1">
    <source>
        <dbReference type="ARBA" id="ARBA00009518"/>
    </source>
</evidence>
<dbReference type="PANTHER" id="PTHR30194">
    <property type="entry name" value="CROSSOVER JUNCTION ENDODEOXYRIBONUCLEASE RUVC"/>
    <property type="match status" value="1"/>
</dbReference>
<dbReference type="EMBL" id="UINC01206728">
    <property type="protein sequence ID" value="SVE28486.1"/>
    <property type="molecule type" value="Genomic_DNA"/>
</dbReference>
<dbReference type="InterPro" id="IPR020563">
    <property type="entry name" value="X-over_junc_endoDNase_Mg_BS"/>
</dbReference>
<dbReference type="PRINTS" id="PR00696">
    <property type="entry name" value="RSOLVASERUVC"/>
</dbReference>
<dbReference type="InterPro" id="IPR002176">
    <property type="entry name" value="X-over_junc_endoDNase_RuvC"/>
</dbReference>
<keyword evidence="4" id="KW-0479">Metal-binding</keyword>
<keyword evidence="11" id="KW-0234">DNA repair</keyword>
<accession>A0A383C7W3</accession>
<keyword evidence="6" id="KW-0227">DNA damage</keyword>
<dbReference type="InterPro" id="IPR012337">
    <property type="entry name" value="RNaseH-like_sf"/>
</dbReference>
<dbReference type="InterPro" id="IPR036397">
    <property type="entry name" value="RNaseH_sf"/>
</dbReference>
<evidence type="ECO:0000256" key="4">
    <source>
        <dbReference type="ARBA" id="ARBA00022723"/>
    </source>
</evidence>
<dbReference type="PROSITE" id="PS01321">
    <property type="entry name" value="RUVC"/>
    <property type="match status" value="1"/>
</dbReference>
<keyword evidence="2" id="KW-0963">Cytoplasm</keyword>
<dbReference type="GO" id="GO:0006310">
    <property type="term" value="P:DNA recombination"/>
    <property type="evidence" value="ECO:0007669"/>
    <property type="project" value="UniProtKB-KW"/>
</dbReference>
<evidence type="ECO:0000256" key="3">
    <source>
        <dbReference type="ARBA" id="ARBA00022722"/>
    </source>
</evidence>
<keyword evidence="5" id="KW-0255">Endonuclease</keyword>
<keyword evidence="8" id="KW-0460">Magnesium</keyword>
<dbReference type="CDD" id="cd16962">
    <property type="entry name" value="RuvC"/>
    <property type="match status" value="1"/>
</dbReference>
<evidence type="ECO:0000256" key="10">
    <source>
        <dbReference type="ARBA" id="ARBA00023172"/>
    </source>
</evidence>
<evidence type="ECO:0000256" key="7">
    <source>
        <dbReference type="ARBA" id="ARBA00022801"/>
    </source>
</evidence>
<evidence type="ECO:0000313" key="12">
    <source>
        <dbReference type="EMBL" id="SVE28486.1"/>
    </source>
</evidence>
<evidence type="ECO:0000256" key="8">
    <source>
        <dbReference type="ARBA" id="ARBA00022842"/>
    </source>
</evidence>
<dbReference type="SUPFAM" id="SSF53098">
    <property type="entry name" value="Ribonuclease H-like"/>
    <property type="match status" value="1"/>
</dbReference>
<protein>
    <submittedName>
        <fullName evidence="12">Uncharacterized protein</fullName>
    </submittedName>
</protein>
<evidence type="ECO:0000256" key="9">
    <source>
        <dbReference type="ARBA" id="ARBA00023125"/>
    </source>
</evidence>
<reference evidence="12" key="1">
    <citation type="submission" date="2018-05" db="EMBL/GenBank/DDBJ databases">
        <authorList>
            <person name="Lanie J.A."/>
            <person name="Ng W.-L."/>
            <person name="Kazmierczak K.M."/>
            <person name="Andrzejewski T.M."/>
            <person name="Davidsen T.M."/>
            <person name="Wayne K.J."/>
            <person name="Tettelin H."/>
            <person name="Glass J.I."/>
            <person name="Rusch D."/>
            <person name="Podicherti R."/>
            <person name="Tsui H.-C.T."/>
            <person name="Winkler M.E."/>
        </authorList>
    </citation>
    <scope>NUCLEOTIDE SEQUENCE</scope>
</reference>
<dbReference type="HAMAP" id="MF_00034">
    <property type="entry name" value="RuvC"/>
    <property type="match status" value="1"/>
</dbReference>
<keyword evidence="10" id="KW-0233">DNA recombination</keyword>
<sequence>MNILGIDPGLGTTGYGIISNINNEMELVDFGTIKTSPKDSLSKRLKIIFDYISELIIKYKPSIFSIEEIFYSNNVKSSLLLGHARGVAIAAAATNDIIVYEYSAKKIKQSLTGNGNAHKEQVKFMVKNLLKLQEAPKSNDASDALAIAICYILQNKLGAL</sequence>
<comment type="similarity">
    <text evidence="1">Belongs to the RuvC family.</text>
</comment>
<dbReference type="PANTHER" id="PTHR30194:SF3">
    <property type="entry name" value="CROSSOVER JUNCTION ENDODEOXYRIBONUCLEASE RUVC"/>
    <property type="match status" value="1"/>
</dbReference>
<dbReference type="NCBIfam" id="NF000711">
    <property type="entry name" value="PRK00039.2-1"/>
    <property type="match status" value="1"/>
</dbReference>